<feature type="compositionally biased region" description="Polar residues" evidence="1">
    <location>
        <begin position="82"/>
        <end position="104"/>
    </location>
</feature>
<feature type="region of interest" description="Disordered" evidence="1">
    <location>
        <begin position="45"/>
        <end position="131"/>
    </location>
</feature>
<evidence type="ECO:0000313" key="3">
    <source>
        <dbReference type="Proteomes" id="UP001345013"/>
    </source>
</evidence>
<proteinExistence type="predicted"/>
<organism evidence="2 3">
    <name type="scientific">Lithohypha guttulata</name>
    <dbReference type="NCBI Taxonomy" id="1690604"/>
    <lineage>
        <taxon>Eukaryota</taxon>
        <taxon>Fungi</taxon>
        <taxon>Dikarya</taxon>
        <taxon>Ascomycota</taxon>
        <taxon>Pezizomycotina</taxon>
        <taxon>Eurotiomycetes</taxon>
        <taxon>Chaetothyriomycetidae</taxon>
        <taxon>Chaetothyriales</taxon>
        <taxon>Trichomeriaceae</taxon>
        <taxon>Lithohypha</taxon>
    </lineage>
</organism>
<dbReference type="EMBL" id="JAVRRG010000104">
    <property type="protein sequence ID" value="KAK5085114.1"/>
    <property type="molecule type" value="Genomic_DNA"/>
</dbReference>
<reference evidence="2 3" key="1">
    <citation type="submission" date="2023-08" db="EMBL/GenBank/DDBJ databases">
        <title>Black Yeasts Isolated from many extreme environments.</title>
        <authorList>
            <person name="Coleine C."/>
            <person name="Stajich J.E."/>
            <person name="Selbmann L."/>
        </authorList>
    </citation>
    <scope>NUCLEOTIDE SEQUENCE [LARGE SCALE GENOMIC DNA]</scope>
    <source>
        <strain evidence="2 3">CCFEE 5885</strain>
    </source>
</reference>
<evidence type="ECO:0000256" key="1">
    <source>
        <dbReference type="SAM" id="MobiDB-lite"/>
    </source>
</evidence>
<evidence type="ECO:0000313" key="2">
    <source>
        <dbReference type="EMBL" id="KAK5085114.1"/>
    </source>
</evidence>
<protein>
    <submittedName>
        <fullName evidence="2">Uncharacterized protein</fullName>
    </submittedName>
</protein>
<keyword evidence="3" id="KW-1185">Reference proteome</keyword>
<accession>A0ABR0K3U5</accession>
<dbReference type="Proteomes" id="UP001345013">
    <property type="component" value="Unassembled WGS sequence"/>
</dbReference>
<name>A0ABR0K3U5_9EURO</name>
<comment type="caution">
    <text evidence="2">The sequence shown here is derived from an EMBL/GenBank/DDBJ whole genome shotgun (WGS) entry which is preliminary data.</text>
</comment>
<sequence>MQEELEKSEEAFREALNIAKQMANGQEKVADVQWWLDHLEETRDNGGVCGCGTTEADESESARSPEDTTSSPVEIEDRMEVLTTSESLGTDTSSNGLPSVQAESALSPARPPLKKSFFESMKKRFGKKRRT</sequence>
<gene>
    <name evidence="2" type="ORF">LTR24_007185</name>
</gene>